<evidence type="ECO:0000313" key="8">
    <source>
        <dbReference type="Proteomes" id="UP001370490"/>
    </source>
</evidence>
<name>A0AAN8UP06_9MAGN</name>
<evidence type="ECO:0000256" key="6">
    <source>
        <dbReference type="RuleBase" id="RU363053"/>
    </source>
</evidence>
<dbReference type="AlphaFoldDB" id="A0AAN8UP06"/>
<keyword evidence="3" id="KW-0812">Transmembrane</keyword>
<dbReference type="GO" id="GO:0005737">
    <property type="term" value="C:cytoplasm"/>
    <property type="evidence" value="ECO:0007669"/>
    <property type="project" value="TreeGrafter"/>
</dbReference>
<dbReference type="InterPro" id="IPR007248">
    <property type="entry name" value="Mpv17_PMP22"/>
</dbReference>
<comment type="subcellular location">
    <subcellularLocation>
        <location evidence="1">Membrane</location>
        <topology evidence="1">Multi-pass membrane protein</topology>
    </subcellularLocation>
</comment>
<dbReference type="Proteomes" id="UP001370490">
    <property type="component" value="Unassembled WGS sequence"/>
</dbReference>
<evidence type="ECO:0000256" key="5">
    <source>
        <dbReference type="ARBA" id="ARBA00023136"/>
    </source>
</evidence>
<organism evidence="7 8">
    <name type="scientific">Dillenia turbinata</name>
    <dbReference type="NCBI Taxonomy" id="194707"/>
    <lineage>
        <taxon>Eukaryota</taxon>
        <taxon>Viridiplantae</taxon>
        <taxon>Streptophyta</taxon>
        <taxon>Embryophyta</taxon>
        <taxon>Tracheophyta</taxon>
        <taxon>Spermatophyta</taxon>
        <taxon>Magnoliopsida</taxon>
        <taxon>eudicotyledons</taxon>
        <taxon>Gunneridae</taxon>
        <taxon>Pentapetalae</taxon>
        <taxon>Dilleniales</taxon>
        <taxon>Dilleniaceae</taxon>
        <taxon>Dillenia</taxon>
    </lineage>
</organism>
<protein>
    <submittedName>
        <fullName evidence="7">Mpv17/PMP22</fullName>
    </submittedName>
</protein>
<evidence type="ECO:0000256" key="1">
    <source>
        <dbReference type="ARBA" id="ARBA00004141"/>
    </source>
</evidence>
<reference evidence="7 8" key="1">
    <citation type="submission" date="2023-12" db="EMBL/GenBank/DDBJ databases">
        <title>A high-quality genome assembly for Dillenia turbinata (Dilleniales).</title>
        <authorList>
            <person name="Chanderbali A."/>
        </authorList>
    </citation>
    <scope>NUCLEOTIDE SEQUENCE [LARGE SCALE GENOMIC DNA]</scope>
    <source>
        <strain evidence="7">LSX21</strain>
        <tissue evidence="7">Leaf</tissue>
    </source>
</reference>
<comment type="similarity">
    <text evidence="2 6">Belongs to the peroxisomal membrane protein PXMP2/4 family.</text>
</comment>
<evidence type="ECO:0000256" key="2">
    <source>
        <dbReference type="ARBA" id="ARBA00006824"/>
    </source>
</evidence>
<evidence type="ECO:0000256" key="3">
    <source>
        <dbReference type="ARBA" id="ARBA00022692"/>
    </source>
</evidence>
<dbReference type="GO" id="GO:0016020">
    <property type="term" value="C:membrane"/>
    <property type="evidence" value="ECO:0007669"/>
    <property type="project" value="UniProtKB-SubCell"/>
</dbReference>
<dbReference type="PANTHER" id="PTHR11266:SF16">
    <property type="entry name" value="PROTEIN SYM1"/>
    <property type="match status" value="1"/>
</dbReference>
<feature type="non-terminal residue" evidence="7">
    <location>
        <position position="202"/>
    </location>
</feature>
<evidence type="ECO:0000313" key="7">
    <source>
        <dbReference type="EMBL" id="KAK6919010.1"/>
    </source>
</evidence>
<proteinExistence type="inferred from homology"/>
<evidence type="ECO:0000256" key="4">
    <source>
        <dbReference type="ARBA" id="ARBA00022989"/>
    </source>
</evidence>
<keyword evidence="8" id="KW-1185">Reference proteome</keyword>
<dbReference type="PANTHER" id="PTHR11266">
    <property type="entry name" value="PEROXISOMAL MEMBRANE PROTEIN 2, PXMP2 MPV17"/>
    <property type="match status" value="1"/>
</dbReference>
<sequence length="202" mass="23478">MKTCEGSEEFETLYGVLKHAPEQNWIAYEEAKTNPVFAKMLISGSVNSVGDWIAQCYEGKPQLEFDCTRMFRSGLVGFLLRGSLSHYYYQFYEMMIALFHFKVGGWSLQKFCLTKLHSRRFGTASTLQFWGSCRESPANMLSEFKTTFWPLLSVSTLSQLYYQQLRNSHAGWKLCPFAHLITYGEIPVEQRLLWVDCVELIW</sequence>
<gene>
    <name evidence="7" type="ORF">RJ641_017432</name>
</gene>
<keyword evidence="4" id="KW-1133">Transmembrane helix</keyword>
<dbReference type="EMBL" id="JBAMMX010000022">
    <property type="protein sequence ID" value="KAK6919010.1"/>
    <property type="molecule type" value="Genomic_DNA"/>
</dbReference>
<accession>A0AAN8UP06</accession>
<comment type="caution">
    <text evidence="7">The sequence shown here is derived from an EMBL/GenBank/DDBJ whole genome shotgun (WGS) entry which is preliminary data.</text>
</comment>
<keyword evidence="5" id="KW-0472">Membrane</keyword>